<feature type="transmembrane region" description="Helical" evidence="1">
    <location>
        <begin position="66"/>
        <end position="87"/>
    </location>
</feature>
<organism evidence="2 3">
    <name type="scientific">Sandaracinus amylolyticus</name>
    <dbReference type="NCBI Taxonomy" id="927083"/>
    <lineage>
        <taxon>Bacteria</taxon>
        <taxon>Pseudomonadati</taxon>
        <taxon>Myxococcota</taxon>
        <taxon>Polyangia</taxon>
        <taxon>Polyangiales</taxon>
        <taxon>Sandaracinaceae</taxon>
        <taxon>Sandaracinus</taxon>
    </lineage>
</organism>
<evidence type="ECO:0000313" key="3">
    <source>
        <dbReference type="Proteomes" id="UP000034883"/>
    </source>
</evidence>
<dbReference type="KEGG" id="samy:DB32_002911"/>
<sequence length="89" mass="9392">MQIVACRNHPAREAIGVCVKCRARVCAECSTKIEGVNHCVECLATLAGNATDATQRAASSAWRGRVAAGVVLGGATLMWWALVEIALPR</sequence>
<dbReference type="EMBL" id="CP011125">
    <property type="protein sequence ID" value="AKF05762.1"/>
    <property type="molecule type" value="Genomic_DNA"/>
</dbReference>
<dbReference type="Proteomes" id="UP000034883">
    <property type="component" value="Chromosome"/>
</dbReference>
<name>A0A0F6W2E6_9BACT</name>
<evidence type="ECO:0000313" key="2">
    <source>
        <dbReference type="EMBL" id="AKF05762.1"/>
    </source>
</evidence>
<keyword evidence="3" id="KW-1185">Reference proteome</keyword>
<evidence type="ECO:0000256" key="1">
    <source>
        <dbReference type="SAM" id="Phobius"/>
    </source>
</evidence>
<keyword evidence="1" id="KW-0472">Membrane</keyword>
<gene>
    <name evidence="2" type="ORF">DB32_002911</name>
</gene>
<protein>
    <recommendedName>
        <fullName evidence="4">B box-type domain-containing protein</fullName>
    </recommendedName>
</protein>
<dbReference type="OrthoDB" id="189783at2"/>
<dbReference type="AlphaFoldDB" id="A0A0F6W2E6"/>
<dbReference type="SUPFAM" id="SSF57845">
    <property type="entry name" value="B-box zinc-binding domain"/>
    <property type="match status" value="1"/>
</dbReference>
<proteinExistence type="predicted"/>
<dbReference type="RefSeq" id="WP_053232994.1">
    <property type="nucleotide sequence ID" value="NZ_CP011125.1"/>
</dbReference>
<reference evidence="2 3" key="1">
    <citation type="submission" date="2015-03" db="EMBL/GenBank/DDBJ databases">
        <title>Genome assembly of Sandaracinus amylolyticus DSM 53668.</title>
        <authorList>
            <person name="Sharma G."/>
            <person name="Subramanian S."/>
        </authorList>
    </citation>
    <scope>NUCLEOTIDE SEQUENCE [LARGE SCALE GENOMIC DNA]</scope>
    <source>
        <strain evidence="2 3">DSM 53668</strain>
    </source>
</reference>
<evidence type="ECO:0008006" key="4">
    <source>
        <dbReference type="Google" id="ProtNLM"/>
    </source>
</evidence>
<keyword evidence="1" id="KW-0812">Transmembrane</keyword>
<accession>A0A0F6W2E6</accession>
<keyword evidence="1" id="KW-1133">Transmembrane helix</keyword>
<dbReference type="STRING" id="927083.DB32_002911"/>